<keyword evidence="4 11" id="KW-0479">Metal-binding</keyword>
<keyword evidence="14" id="KW-1185">Reference proteome</keyword>
<comment type="subcellular location">
    <subcellularLocation>
        <location evidence="1 11">Cytoplasm</location>
    </subcellularLocation>
</comment>
<dbReference type="PROSITE" id="PS51674">
    <property type="entry name" value="4FE4S_WBL"/>
    <property type="match status" value="1"/>
</dbReference>
<dbReference type="GO" id="GO:0046872">
    <property type="term" value="F:metal ion binding"/>
    <property type="evidence" value="ECO:0007669"/>
    <property type="project" value="UniProtKB-KW"/>
</dbReference>
<feature type="binding site" evidence="11">
    <location>
        <position position="188"/>
    </location>
    <ligand>
        <name>[4Fe-4S] cluster</name>
        <dbReference type="ChEBI" id="CHEBI:49883"/>
    </ligand>
</feature>
<evidence type="ECO:0000256" key="5">
    <source>
        <dbReference type="ARBA" id="ARBA00023004"/>
    </source>
</evidence>
<keyword evidence="6 11" id="KW-0411">Iron-sulfur</keyword>
<evidence type="ECO:0000256" key="3">
    <source>
        <dbReference type="ARBA" id="ARBA00022485"/>
    </source>
</evidence>
<dbReference type="Pfam" id="PF02467">
    <property type="entry name" value="Whib"/>
    <property type="match status" value="1"/>
</dbReference>
<comment type="caution">
    <text evidence="13">The sequence shown here is derived from an EMBL/GenBank/DDBJ whole genome shotgun (WGS) entry which is preliminary data.</text>
</comment>
<evidence type="ECO:0000256" key="6">
    <source>
        <dbReference type="ARBA" id="ARBA00023014"/>
    </source>
</evidence>
<keyword evidence="8 11" id="KW-0238">DNA-binding</keyword>
<keyword evidence="7 11" id="KW-0805">Transcription regulation</keyword>
<dbReference type="Proteomes" id="UP000236178">
    <property type="component" value="Unassembled WGS sequence"/>
</dbReference>
<comment type="PTM">
    <text evidence="11">The Fe-S cluster can be nitrosylated by nitric oxide (NO).</text>
</comment>
<dbReference type="InterPro" id="IPR003482">
    <property type="entry name" value="Whib"/>
</dbReference>
<organism evidence="13 14">
    <name type="scientific">Streptomyces populi</name>
    <dbReference type="NCBI Taxonomy" id="2058924"/>
    <lineage>
        <taxon>Bacteria</taxon>
        <taxon>Bacillati</taxon>
        <taxon>Actinomycetota</taxon>
        <taxon>Actinomycetes</taxon>
        <taxon>Kitasatosporales</taxon>
        <taxon>Streptomycetaceae</taxon>
        <taxon>Streptomyces</taxon>
    </lineage>
</organism>
<dbReference type="PANTHER" id="PTHR38839">
    <property type="entry name" value="TRANSCRIPTIONAL REGULATOR WHID-RELATED"/>
    <property type="match status" value="1"/>
</dbReference>
<accession>A0A2I0SQD5</accession>
<feature type="domain" description="4Fe-4S Wbl-type" evidence="12">
    <location>
        <begin position="153"/>
        <end position="218"/>
    </location>
</feature>
<evidence type="ECO:0000256" key="10">
    <source>
        <dbReference type="ARBA" id="ARBA00023163"/>
    </source>
</evidence>
<comment type="PTM">
    <text evidence="11">Upon Fe-S cluster removal intramolecular disulfide bonds are formed.</text>
</comment>
<comment type="cofactor">
    <cofactor evidence="11">
        <name>[4Fe-4S] cluster</name>
        <dbReference type="ChEBI" id="CHEBI:49883"/>
    </cofactor>
    <text evidence="11">Binds 1 [4Fe-4S] cluster per subunit. Following nitrosylation of the [4Fe-4S] cluster binds 1 [4Fe-8(NO)] cluster per subunit.</text>
</comment>
<dbReference type="EMBL" id="PJOS01000025">
    <property type="protein sequence ID" value="PKT72110.1"/>
    <property type="molecule type" value="Genomic_DNA"/>
</dbReference>
<evidence type="ECO:0000256" key="2">
    <source>
        <dbReference type="ARBA" id="ARBA00006597"/>
    </source>
</evidence>
<dbReference type="GO" id="GO:0047134">
    <property type="term" value="F:protein-disulfide reductase [NAD(P)H] activity"/>
    <property type="evidence" value="ECO:0007669"/>
    <property type="project" value="TreeGrafter"/>
</dbReference>
<evidence type="ECO:0000256" key="7">
    <source>
        <dbReference type="ARBA" id="ARBA00023015"/>
    </source>
</evidence>
<dbReference type="GO" id="GO:0005737">
    <property type="term" value="C:cytoplasm"/>
    <property type="evidence" value="ECO:0007669"/>
    <property type="project" value="UniProtKB-SubCell"/>
</dbReference>
<dbReference type="HAMAP" id="MF_01479">
    <property type="entry name" value="WhiB"/>
    <property type="match status" value="1"/>
</dbReference>
<dbReference type="InterPro" id="IPR034768">
    <property type="entry name" value="4FE4S_WBL"/>
</dbReference>
<keyword evidence="9 11" id="KW-1015">Disulfide bond</keyword>
<keyword evidence="10 11" id="KW-0804">Transcription</keyword>
<dbReference type="GO" id="GO:0045892">
    <property type="term" value="P:negative regulation of DNA-templated transcription"/>
    <property type="evidence" value="ECO:0007669"/>
    <property type="project" value="TreeGrafter"/>
</dbReference>
<keyword evidence="3 11" id="KW-0004">4Fe-4S</keyword>
<evidence type="ECO:0000313" key="13">
    <source>
        <dbReference type="EMBL" id="PKT72110.1"/>
    </source>
</evidence>
<comment type="similarity">
    <text evidence="2 11">Belongs to the WhiB family.</text>
</comment>
<evidence type="ECO:0000256" key="9">
    <source>
        <dbReference type="ARBA" id="ARBA00023157"/>
    </source>
</evidence>
<gene>
    <name evidence="11" type="primary">whiB</name>
    <name evidence="13" type="ORF">CW362_15175</name>
</gene>
<dbReference type="GO" id="GO:0051539">
    <property type="term" value="F:4 iron, 4 sulfur cluster binding"/>
    <property type="evidence" value="ECO:0007669"/>
    <property type="project" value="UniProtKB-UniRule"/>
</dbReference>
<sequence>MPQVVPTQANPRGHFRTSGSLQFPTNWGRSKPTCRSRRMTPGPRLRHVAALWGWAGHRGEPEVPREPAAMRIFQVRRWRPHRVVGSPGIGEPGNIADDRRLGKPVFVRMLVPLLVPWRTTGSVQVPSRRRSTMREGHPRLRARGDQTWQGRAACAEAVEVLKDPDLFFPGTPVDEQRVRLAKGICSSCTVRKMCLEAALESGDAAGVRGGFTEAERRVMRNRFELRCDPVRVEAALVGRDVYLTRPERHELIRRAAESGTSVLRLAEVLKVSEAHVKKLIRRELRSCAEHPESPCIGRAVAEVALI</sequence>
<evidence type="ECO:0000256" key="11">
    <source>
        <dbReference type="HAMAP-Rule" id="MF_01479"/>
    </source>
</evidence>
<dbReference type="GO" id="GO:0035731">
    <property type="term" value="F:dinitrosyl-iron complex binding"/>
    <property type="evidence" value="ECO:0007669"/>
    <property type="project" value="UniProtKB-UniRule"/>
</dbReference>
<evidence type="ECO:0000259" key="12">
    <source>
        <dbReference type="PROSITE" id="PS51674"/>
    </source>
</evidence>
<evidence type="ECO:0000256" key="1">
    <source>
        <dbReference type="ARBA" id="ARBA00004496"/>
    </source>
</evidence>
<dbReference type="GO" id="GO:0045454">
    <property type="term" value="P:cell redox homeostasis"/>
    <property type="evidence" value="ECO:0007669"/>
    <property type="project" value="TreeGrafter"/>
</dbReference>
<evidence type="ECO:0000313" key="14">
    <source>
        <dbReference type="Proteomes" id="UP000236178"/>
    </source>
</evidence>
<name>A0A2I0SQD5_9ACTN</name>
<keyword evidence="5 11" id="KW-0408">Iron</keyword>
<feature type="binding site" evidence="11">
    <location>
        <position position="185"/>
    </location>
    <ligand>
        <name>[4Fe-4S] cluster</name>
        <dbReference type="ChEBI" id="CHEBI:49883"/>
    </ligand>
</feature>
<keyword evidence="11" id="KW-0963">Cytoplasm</keyword>
<protein>
    <recommendedName>
        <fullName evidence="11">Transcriptional regulator WhiB</fullName>
    </recommendedName>
</protein>
<evidence type="ECO:0000256" key="4">
    <source>
        <dbReference type="ARBA" id="ARBA00022723"/>
    </source>
</evidence>
<evidence type="ECO:0000256" key="8">
    <source>
        <dbReference type="ARBA" id="ARBA00023125"/>
    </source>
</evidence>
<feature type="binding site" evidence="11">
    <location>
        <position position="154"/>
    </location>
    <ligand>
        <name>[4Fe-4S] cluster</name>
        <dbReference type="ChEBI" id="CHEBI:49883"/>
    </ligand>
</feature>
<comment type="function">
    <text evidence="11">Acts as a transcriptional regulator. Probably redox-responsive. The apo- but not holo-form probably binds DNA.</text>
</comment>
<proteinExistence type="inferred from homology"/>
<dbReference type="AlphaFoldDB" id="A0A2I0SQD5"/>
<dbReference type="GO" id="GO:0003677">
    <property type="term" value="F:DNA binding"/>
    <property type="evidence" value="ECO:0007669"/>
    <property type="project" value="UniProtKB-UniRule"/>
</dbReference>
<reference evidence="13 14" key="1">
    <citation type="submission" date="2017-12" db="EMBL/GenBank/DDBJ databases">
        <title>Streptomyces populusis sp. nov., a novel endophytic actinobacterium isolated from stems of Populus adenopoda Maxim.</title>
        <authorList>
            <person name="Wang Z."/>
        </authorList>
    </citation>
    <scope>NUCLEOTIDE SEQUENCE [LARGE SCALE GENOMIC DNA]</scope>
    <source>
        <strain evidence="13 14">A249</strain>
    </source>
</reference>
<dbReference type="OrthoDB" id="3869337at2"/>
<feature type="binding site" evidence="11">
    <location>
        <position position="194"/>
    </location>
    <ligand>
        <name>[4Fe-4S] cluster</name>
        <dbReference type="ChEBI" id="CHEBI:49883"/>
    </ligand>
</feature>